<feature type="domain" description="Protein-arginine deiminase (PAD) central" evidence="4">
    <location>
        <begin position="143"/>
        <end position="223"/>
    </location>
</feature>
<evidence type="ECO:0000256" key="1">
    <source>
        <dbReference type="SAM" id="MobiDB-lite"/>
    </source>
</evidence>
<dbReference type="GO" id="GO:0004668">
    <property type="term" value="F:protein-arginine deiminase activity"/>
    <property type="evidence" value="ECO:0007669"/>
    <property type="project" value="InterPro"/>
</dbReference>
<dbReference type="SUPFAM" id="SSF110083">
    <property type="entry name" value="Peptidylarginine deiminase Pad4, middle domain"/>
    <property type="match status" value="1"/>
</dbReference>
<dbReference type="InterPro" id="IPR004303">
    <property type="entry name" value="PAD"/>
</dbReference>
<feature type="region of interest" description="Disordered" evidence="1">
    <location>
        <begin position="282"/>
        <end position="301"/>
    </location>
</feature>
<dbReference type="InterPro" id="IPR013733">
    <property type="entry name" value="Prot_Arg_deaminase_cen_dom"/>
</dbReference>
<evidence type="ECO:0000259" key="4">
    <source>
        <dbReference type="Pfam" id="PF08527"/>
    </source>
</evidence>
<dbReference type="GO" id="GO:0005737">
    <property type="term" value="C:cytoplasm"/>
    <property type="evidence" value="ECO:0007669"/>
    <property type="project" value="InterPro"/>
</dbReference>
<evidence type="ECO:0000256" key="2">
    <source>
        <dbReference type="SAM" id="SignalP"/>
    </source>
</evidence>
<dbReference type="GO" id="GO:0005509">
    <property type="term" value="F:calcium ion binding"/>
    <property type="evidence" value="ECO:0007669"/>
    <property type="project" value="InterPro"/>
</dbReference>
<dbReference type="GO" id="GO:0005634">
    <property type="term" value="C:nucleus"/>
    <property type="evidence" value="ECO:0007669"/>
    <property type="project" value="TreeGrafter"/>
</dbReference>
<evidence type="ECO:0000313" key="6">
    <source>
        <dbReference type="Proteomes" id="UP001497482"/>
    </source>
</evidence>
<dbReference type="Gene3D" id="2.60.40.1860">
    <property type="entry name" value="Protein-arginine deiminase, N-terminal domain"/>
    <property type="match status" value="1"/>
</dbReference>
<dbReference type="InterPro" id="IPR036556">
    <property type="entry name" value="PAD_central_sf"/>
</dbReference>
<keyword evidence="2" id="KW-0732">Signal</keyword>
<dbReference type="PANTHER" id="PTHR10837">
    <property type="entry name" value="PEPTIDYLARGININE DEIMINASE"/>
    <property type="match status" value="1"/>
</dbReference>
<dbReference type="Gene3D" id="2.60.40.1700">
    <property type="entry name" value="Protein-arginine deiminase, central domain"/>
    <property type="match status" value="1"/>
</dbReference>
<gene>
    <name evidence="5" type="ORF">KC01_LOCUS35998</name>
</gene>
<dbReference type="Pfam" id="PF08526">
    <property type="entry name" value="PAD_N"/>
    <property type="match status" value="1"/>
</dbReference>
<proteinExistence type="predicted"/>
<keyword evidence="6" id="KW-1185">Reference proteome</keyword>
<dbReference type="Proteomes" id="UP001497482">
    <property type="component" value="Chromosome 6"/>
</dbReference>
<name>A0AAV2M771_KNICA</name>
<organism evidence="5 6">
    <name type="scientific">Knipowitschia caucasica</name>
    <name type="common">Caucasian dwarf goby</name>
    <name type="synonym">Pomatoschistus caucasicus</name>
    <dbReference type="NCBI Taxonomy" id="637954"/>
    <lineage>
        <taxon>Eukaryota</taxon>
        <taxon>Metazoa</taxon>
        <taxon>Chordata</taxon>
        <taxon>Craniata</taxon>
        <taxon>Vertebrata</taxon>
        <taxon>Euteleostomi</taxon>
        <taxon>Actinopterygii</taxon>
        <taxon>Neopterygii</taxon>
        <taxon>Teleostei</taxon>
        <taxon>Neoteleostei</taxon>
        <taxon>Acanthomorphata</taxon>
        <taxon>Gobiaria</taxon>
        <taxon>Gobiiformes</taxon>
        <taxon>Gobioidei</taxon>
        <taxon>Gobiidae</taxon>
        <taxon>Gobiinae</taxon>
        <taxon>Knipowitschia</taxon>
    </lineage>
</organism>
<evidence type="ECO:0000259" key="3">
    <source>
        <dbReference type="Pfam" id="PF08526"/>
    </source>
</evidence>
<dbReference type="InterPro" id="IPR013732">
    <property type="entry name" value="PAD_N"/>
</dbReference>
<feature type="signal peptide" evidence="2">
    <location>
        <begin position="1"/>
        <end position="21"/>
    </location>
</feature>
<protein>
    <submittedName>
        <fullName evidence="5">Uncharacterized protein</fullName>
    </submittedName>
</protein>
<dbReference type="AlphaFoldDB" id="A0AAV2M771"/>
<dbReference type="SUPFAM" id="SSF49503">
    <property type="entry name" value="Cupredoxins"/>
    <property type="match status" value="1"/>
</dbReference>
<dbReference type="Pfam" id="PF08527">
    <property type="entry name" value="PAD_M"/>
    <property type="match status" value="1"/>
</dbReference>
<dbReference type="InterPro" id="IPR038685">
    <property type="entry name" value="PAD_N_sf"/>
</dbReference>
<sequence>MRYDFFRVVIILLLTNRLQKASSPESDLLRRKRTQALYRALDYGKSTSVVCVVNTELVVNLNRSAPPTTKYFSVKCTHNVQYLISPRPEETSHLSPVPLTDNSVLLISMKEASDHENDNKLSVRYYDTDKNVLDKAVLHFTAVEICLDVDADRDGVVEKNNPDKDSWKWGPRGHGAILLVNCDSESVNRKRPDSERDHVILSSDVKDMSPMMLRTKGPAKLPDLSTQKYTPNHPTPIPHNLPLYLQPSFLPISTPFPNPYILPFTLKPHLLPHLHLPIPKTTNTLSPLPHHPKTQLQTPPL</sequence>
<dbReference type="EMBL" id="OZ035828">
    <property type="protein sequence ID" value="CAL1609210.1"/>
    <property type="molecule type" value="Genomic_DNA"/>
</dbReference>
<evidence type="ECO:0000313" key="5">
    <source>
        <dbReference type="EMBL" id="CAL1609210.1"/>
    </source>
</evidence>
<dbReference type="InterPro" id="IPR008972">
    <property type="entry name" value="Cupredoxin"/>
</dbReference>
<feature type="domain" description="Protein-arginine deiminase (PAD) N-terminal" evidence="3">
    <location>
        <begin position="41"/>
        <end position="141"/>
    </location>
</feature>
<reference evidence="5 6" key="1">
    <citation type="submission" date="2024-04" db="EMBL/GenBank/DDBJ databases">
        <authorList>
            <person name="Waldvogel A.-M."/>
            <person name="Schoenle A."/>
        </authorList>
    </citation>
    <scope>NUCLEOTIDE SEQUENCE [LARGE SCALE GENOMIC DNA]</scope>
</reference>
<accession>A0AAV2M771</accession>
<feature type="chain" id="PRO_5043539410" evidence="2">
    <location>
        <begin position="22"/>
        <end position="301"/>
    </location>
</feature>
<dbReference type="PANTHER" id="PTHR10837:SF8">
    <property type="entry name" value="PROTEIN-ARGININE DEIMINASE"/>
    <property type="match status" value="1"/>
</dbReference>